<organism evidence="2 3">
    <name type="scientific">Rhypophila decipiens</name>
    <dbReference type="NCBI Taxonomy" id="261697"/>
    <lineage>
        <taxon>Eukaryota</taxon>
        <taxon>Fungi</taxon>
        <taxon>Dikarya</taxon>
        <taxon>Ascomycota</taxon>
        <taxon>Pezizomycotina</taxon>
        <taxon>Sordariomycetes</taxon>
        <taxon>Sordariomycetidae</taxon>
        <taxon>Sordariales</taxon>
        <taxon>Naviculisporaceae</taxon>
        <taxon>Rhypophila</taxon>
    </lineage>
</organism>
<accession>A0AAN7B301</accession>
<gene>
    <name evidence="2" type="ORF">QBC37DRAFT_405320</name>
</gene>
<dbReference type="PANTHER" id="PTHR35605:SF1">
    <property type="entry name" value="ECP2 EFFECTOR PROTEIN DOMAIN-CONTAINING PROTEIN-RELATED"/>
    <property type="match status" value="1"/>
</dbReference>
<comment type="caution">
    <text evidence="2">The sequence shown here is derived from an EMBL/GenBank/DDBJ whole genome shotgun (WGS) entry which is preliminary data.</text>
</comment>
<evidence type="ECO:0000313" key="2">
    <source>
        <dbReference type="EMBL" id="KAK4208389.1"/>
    </source>
</evidence>
<keyword evidence="3" id="KW-1185">Reference proteome</keyword>
<feature type="signal peptide" evidence="1">
    <location>
        <begin position="1"/>
        <end position="20"/>
    </location>
</feature>
<protein>
    <recommendedName>
        <fullName evidence="4">Secreted protein</fullName>
    </recommendedName>
</protein>
<sequence>MKLFLALFGLFGLLATSVNALSTGMEDYTFDTTPLTWEVDVFNNGTMINMTGTVEQVNAQILEINPAFKFPVYETNKTDTLMARTQKDPANTCGRDKTDAQGWWWASLDAIQNGQYHLRTVPGRPWMDAGPKKCARVSCSWKAAIYWCNDNDHRLEIDNFGLIADCIQPITQDPDCLDNQAIFPPQKIMVVCGQHFVKEGWNCIAREDSC</sequence>
<feature type="chain" id="PRO_5043031561" description="Secreted protein" evidence="1">
    <location>
        <begin position="21"/>
        <end position="210"/>
    </location>
</feature>
<reference evidence="2" key="2">
    <citation type="submission" date="2023-05" db="EMBL/GenBank/DDBJ databases">
        <authorList>
            <consortium name="Lawrence Berkeley National Laboratory"/>
            <person name="Steindorff A."/>
            <person name="Hensen N."/>
            <person name="Bonometti L."/>
            <person name="Westerberg I."/>
            <person name="Brannstrom I.O."/>
            <person name="Guillou S."/>
            <person name="Cros-Aarteil S."/>
            <person name="Calhoun S."/>
            <person name="Haridas S."/>
            <person name="Kuo A."/>
            <person name="Mondo S."/>
            <person name="Pangilinan J."/>
            <person name="Riley R."/>
            <person name="Labutti K."/>
            <person name="Andreopoulos B."/>
            <person name="Lipzen A."/>
            <person name="Chen C."/>
            <person name="Yanf M."/>
            <person name="Daum C."/>
            <person name="Ng V."/>
            <person name="Clum A."/>
            <person name="Ohm R."/>
            <person name="Martin F."/>
            <person name="Silar P."/>
            <person name="Natvig D."/>
            <person name="Lalanne C."/>
            <person name="Gautier V."/>
            <person name="Ament-Velasquez S.L."/>
            <person name="Kruys A."/>
            <person name="Hutchinson M.I."/>
            <person name="Powell A.J."/>
            <person name="Barry K."/>
            <person name="Miller A.N."/>
            <person name="Grigoriev I.V."/>
            <person name="Debuchy R."/>
            <person name="Gladieux P."/>
            <person name="Thoren M.H."/>
            <person name="Johannesson H."/>
        </authorList>
    </citation>
    <scope>NUCLEOTIDE SEQUENCE</scope>
    <source>
        <strain evidence="2">PSN293</strain>
    </source>
</reference>
<evidence type="ECO:0008006" key="4">
    <source>
        <dbReference type="Google" id="ProtNLM"/>
    </source>
</evidence>
<keyword evidence="1" id="KW-0732">Signal</keyword>
<evidence type="ECO:0000256" key="1">
    <source>
        <dbReference type="SAM" id="SignalP"/>
    </source>
</evidence>
<proteinExistence type="predicted"/>
<dbReference type="EMBL" id="MU858245">
    <property type="protein sequence ID" value="KAK4208389.1"/>
    <property type="molecule type" value="Genomic_DNA"/>
</dbReference>
<dbReference type="AlphaFoldDB" id="A0AAN7B301"/>
<dbReference type="PANTHER" id="PTHR35605">
    <property type="entry name" value="ECP2 EFFECTOR PROTEIN DOMAIN-CONTAINING PROTEIN-RELATED"/>
    <property type="match status" value="1"/>
</dbReference>
<evidence type="ECO:0000313" key="3">
    <source>
        <dbReference type="Proteomes" id="UP001301769"/>
    </source>
</evidence>
<name>A0AAN7B301_9PEZI</name>
<dbReference type="Proteomes" id="UP001301769">
    <property type="component" value="Unassembled WGS sequence"/>
</dbReference>
<reference evidence="2" key="1">
    <citation type="journal article" date="2023" name="Mol. Phylogenet. Evol.">
        <title>Genome-scale phylogeny and comparative genomics of the fungal order Sordariales.</title>
        <authorList>
            <person name="Hensen N."/>
            <person name="Bonometti L."/>
            <person name="Westerberg I."/>
            <person name="Brannstrom I.O."/>
            <person name="Guillou S."/>
            <person name="Cros-Aarteil S."/>
            <person name="Calhoun S."/>
            <person name="Haridas S."/>
            <person name="Kuo A."/>
            <person name="Mondo S."/>
            <person name="Pangilinan J."/>
            <person name="Riley R."/>
            <person name="LaButti K."/>
            <person name="Andreopoulos B."/>
            <person name="Lipzen A."/>
            <person name="Chen C."/>
            <person name="Yan M."/>
            <person name="Daum C."/>
            <person name="Ng V."/>
            <person name="Clum A."/>
            <person name="Steindorff A."/>
            <person name="Ohm R.A."/>
            <person name="Martin F."/>
            <person name="Silar P."/>
            <person name="Natvig D.O."/>
            <person name="Lalanne C."/>
            <person name="Gautier V."/>
            <person name="Ament-Velasquez S.L."/>
            <person name="Kruys A."/>
            <person name="Hutchinson M.I."/>
            <person name="Powell A.J."/>
            <person name="Barry K."/>
            <person name="Miller A.N."/>
            <person name="Grigoriev I.V."/>
            <person name="Debuchy R."/>
            <person name="Gladieux P."/>
            <person name="Hiltunen Thoren M."/>
            <person name="Johannesson H."/>
        </authorList>
    </citation>
    <scope>NUCLEOTIDE SEQUENCE</scope>
    <source>
        <strain evidence="2">PSN293</strain>
    </source>
</reference>